<dbReference type="Pfam" id="PF03372">
    <property type="entry name" value="Exo_endo_phos"/>
    <property type="match status" value="1"/>
</dbReference>
<dbReference type="GO" id="GO:0008081">
    <property type="term" value="F:phosphoric diester hydrolase activity"/>
    <property type="evidence" value="ECO:0007669"/>
    <property type="project" value="TreeGrafter"/>
</dbReference>
<organism evidence="7">
    <name type="scientific">hydrothermal vent metagenome</name>
    <dbReference type="NCBI Taxonomy" id="652676"/>
    <lineage>
        <taxon>unclassified sequences</taxon>
        <taxon>metagenomes</taxon>
        <taxon>ecological metagenomes</taxon>
    </lineage>
</organism>
<dbReference type="EC" id="3.1.11.2" evidence="7"/>
<dbReference type="GO" id="GO:0003677">
    <property type="term" value="F:DNA binding"/>
    <property type="evidence" value="ECO:0007669"/>
    <property type="project" value="InterPro"/>
</dbReference>
<dbReference type="SUPFAM" id="SSF56219">
    <property type="entry name" value="DNase I-like"/>
    <property type="match status" value="1"/>
</dbReference>
<dbReference type="AlphaFoldDB" id="A0A3B1AGA8"/>
<dbReference type="EMBL" id="UOFU01000398">
    <property type="protein sequence ID" value="VAX04896.1"/>
    <property type="molecule type" value="Genomic_DNA"/>
</dbReference>
<dbReference type="InterPro" id="IPR020847">
    <property type="entry name" value="AP_endonuclease_F1_BS"/>
</dbReference>
<evidence type="ECO:0000256" key="5">
    <source>
        <dbReference type="ARBA" id="ARBA00022842"/>
    </source>
</evidence>
<keyword evidence="3" id="KW-0479">Metal-binding</keyword>
<gene>
    <name evidence="7" type="ORF">MNBD_GAMMA20-966</name>
</gene>
<comment type="similarity">
    <text evidence="2">Belongs to the DNA repair enzymes AP/ExoA family.</text>
</comment>
<dbReference type="CDD" id="cd10281">
    <property type="entry name" value="Nape_like_AP-endo"/>
    <property type="match status" value="1"/>
</dbReference>
<dbReference type="InterPro" id="IPR004808">
    <property type="entry name" value="AP_endonuc_1"/>
</dbReference>
<dbReference type="Gene3D" id="3.60.10.10">
    <property type="entry name" value="Endonuclease/exonuclease/phosphatase"/>
    <property type="match status" value="1"/>
</dbReference>
<comment type="cofactor">
    <cofactor evidence="1">
        <name>Mg(2+)</name>
        <dbReference type="ChEBI" id="CHEBI:18420"/>
    </cofactor>
</comment>
<name>A0A3B1AGA8_9ZZZZ</name>
<evidence type="ECO:0000256" key="1">
    <source>
        <dbReference type="ARBA" id="ARBA00001946"/>
    </source>
</evidence>
<keyword evidence="4 7" id="KW-0378">Hydrolase</keyword>
<evidence type="ECO:0000256" key="3">
    <source>
        <dbReference type="ARBA" id="ARBA00022723"/>
    </source>
</evidence>
<protein>
    <submittedName>
        <fullName evidence="7">Exodeoxyribonuclease III</fullName>
        <ecNumber evidence="7">3.1.11.2</ecNumber>
    </submittedName>
</protein>
<proteinExistence type="inferred from homology"/>
<accession>A0A3B1AGA8</accession>
<evidence type="ECO:0000313" key="7">
    <source>
        <dbReference type="EMBL" id="VAX04896.1"/>
    </source>
</evidence>
<dbReference type="PROSITE" id="PS00726">
    <property type="entry name" value="AP_NUCLEASE_F1_1"/>
    <property type="match status" value="1"/>
</dbReference>
<sequence>MKVITANVNGIRAAAKKGFFDWLARQDADVVCIQETKAQEHQLEAEHFYPHGYHCYYVDAEKKGYSGVAIYAKKKPLKVITQLGEGFEDMDAEGRFVQADFDSDMGKLSIVSLYLPSGSSKEERQQIKFSFMERFTERLRAMRRKRSEFIICGDWNIVHKEIDIKNWKSNQKNSGCLPEERAWLDEVFGPLGFVDAFRVVNPAPSQYTWWSNRGQAWAKNVGWRIDYQVITPRLKERVKAVEIYKEERFSDHAPLIVEYAVRMQ</sequence>
<evidence type="ECO:0000256" key="2">
    <source>
        <dbReference type="ARBA" id="ARBA00007092"/>
    </source>
</evidence>
<dbReference type="PANTHER" id="PTHR22748">
    <property type="entry name" value="AP ENDONUCLEASE"/>
    <property type="match status" value="1"/>
</dbReference>
<evidence type="ECO:0000259" key="6">
    <source>
        <dbReference type="Pfam" id="PF03372"/>
    </source>
</evidence>
<dbReference type="GO" id="GO:0046872">
    <property type="term" value="F:metal ion binding"/>
    <property type="evidence" value="ECO:0007669"/>
    <property type="project" value="UniProtKB-KW"/>
</dbReference>
<dbReference type="NCBIfam" id="TIGR00195">
    <property type="entry name" value="exoDNase_III"/>
    <property type="match status" value="1"/>
</dbReference>
<feature type="domain" description="Endonuclease/exonuclease/phosphatase" evidence="6">
    <location>
        <begin position="4"/>
        <end position="252"/>
    </location>
</feature>
<dbReference type="NCBIfam" id="TIGR00633">
    <property type="entry name" value="xth"/>
    <property type="match status" value="1"/>
</dbReference>
<dbReference type="InterPro" id="IPR005135">
    <property type="entry name" value="Endo/exonuclease/phosphatase"/>
</dbReference>
<evidence type="ECO:0000256" key="4">
    <source>
        <dbReference type="ARBA" id="ARBA00022801"/>
    </source>
</evidence>
<dbReference type="FunFam" id="3.60.10.10:FF:000026">
    <property type="entry name" value="Exodeoxyribonuclease III"/>
    <property type="match status" value="1"/>
</dbReference>
<keyword evidence="5" id="KW-0460">Magnesium</keyword>
<reference evidence="7" key="1">
    <citation type="submission" date="2018-06" db="EMBL/GenBank/DDBJ databases">
        <authorList>
            <person name="Zhirakovskaya E."/>
        </authorList>
    </citation>
    <scope>NUCLEOTIDE SEQUENCE</scope>
</reference>
<dbReference type="InterPro" id="IPR036691">
    <property type="entry name" value="Endo/exonu/phosph_ase_sf"/>
</dbReference>
<dbReference type="PANTHER" id="PTHR22748:SF6">
    <property type="entry name" value="DNA-(APURINIC OR APYRIMIDINIC SITE) ENDONUCLEASE"/>
    <property type="match status" value="1"/>
</dbReference>
<dbReference type="PROSITE" id="PS51435">
    <property type="entry name" value="AP_NUCLEASE_F1_4"/>
    <property type="match status" value="1"/>
</dbReference>
<dbReference type="GO" id="GO:0006284">
    <property type="term" value="P:base-excision repair"/>
    <property type="evidence" value="ECO:0007669"/>
    <property type="project" value="TreeGrafter"/>
</dbReference>
<dbReference type="GO" id="GO:0008311">
    <property type="term" value="F:double-stranded DNA 3'-5' DNA exonuclease activity"/>
    <property type="evidence" value="ECO:0007669"/>
    <property type="project" value="UniProtKB-EC"/>
</dbReference>
<dbReference type="GO" id="GO:0003906">
    <property type="term" value="F:DNA-(apurinic or apyrimidinic site) endonuclease activity"/>
    <property type="evidence" value="ECO:0007669"/>
    <property type="project" value="TreeGrafter"/>
</dbReference>